<evidence type="ECO:0000313" key="1">
    <source>
        <dbReference type="EMBL" id="QXI86935.1"/>
    </source>
</evidence>
<sequence>MRNHFQMRLYGSPTPSDLEFMVDEGFSLSSGGTSTTLSSTRSDAQSAPPELERLFERICNEYAEWVVIADKQLPPEWDMPDLVRAVIGEEALATPSYMSDAYYDVMLHGQNSWLCQSILKFLDLINYVF</sequence>
<dbReference type="EMBL" id="MZ159961">
    <property type="protein sequence ID" value="QXI87020.1"/>
    <property type="molecule type" value="Genomic_DNA"/>
</dbReference>
<proteinExistence type="predicted"/>
<evidence type="ECO:0000313" key="2">
    <source>
        <dbReference type="EMBL" id="QXI86978.1"/>
    </source>
</evidence>
<geneLocation type="mitochondrion" evidence="2"/>
<protein>
    <submittedName>
        <fullName evidence="2">Uncharacterized protein</fullName>
    </submittedName>
</protein>
<accession>A0A8F4XK31</accession>
<evidence type="ECO:0000313" key="3">
    <source>
        <dbReference type="EMBL" id="QXI87020.1"/>
    </source>
</evidence>
<dbReference type="EMBL" id="MZ159960">
    <property type="protein sequence ID" value="QXI86978.1"/>
    <property type="molecule type" value="Genomic_DNA"/>
</dbReference>
<organism evidence="2">
    <name type="scientific">Lactuca virosa</name>
    <dbReference type="NCBI Taxonomy" id="75947"/>
    <lineage>
        <taxon>Eukaryota</taxon>
        <taxon>Viridiplantae</taxon>
        <taxon>Streptophyta</taxon>
        <taxon>Embryophyta</taxon>
        <taxon>Tracheophyta</taxon>
        <taxon>Spermatophyta</taxon>
        <taxon>Magnoliopsida</taxon>
        <taxon>eudicotyledons</taxon>
        <taxon>Gunneridae</taxon>
        <taxon>Pentapetalae</taxon>
        <taxon>asterids</taxon>
        <taxon>campanulids</taxon>
        <taxon>Asterales</taxon>
        <taxon>Asteraceae</taxon>
        <taxon>Cichorioideae</taxon>
        <taxon>Cichorieae</taxon>
        <taxon>Lactucinae</taxon>
        <taxon>Lactuca</taxon>
    </lineage>
</organism>
<dbReference type="AlphaFoldDB" id="A0A8F4XK31"/>
<reference evidence="2" key="1">
    <citation type="submission" date="2021-05" db="EMBL/GenBank/DDBJ databases">
        <title>Sequence of the mitochondrial genome of Lactuca virosa suggests an unexpected role in Lactuca sativa's domestication.</title>
        <authorList>
            <person name="Fertet A."/>
            <person name="Graindorge S."/>
            <person name="Koechler S."/>
            <person name="De Boer G.-J."/>
            <person name="Guilloteau-Fonteny E."/>
            <person name="Gualberto J.M."/>
        </authorList>
    </citation>
    <scope>NUCLEOTIDE SEQUENCE</scope>
    <source>
        <strain evidence="2">CGN013357</strain>
        <strain evidence="3">CGN019045</strain>
        <strain evidence="1">LAC006941</strain>
    </source>
</reference>
<dbReference type="EMBL" id="MZ159959">
    <property type="protein sequence ID" value="QXI86935.1"/>
    <property type="molecule type" value="Genomic_DNA"/>
</dbReference>
<name>A0A8F4XK31_9ASTR</name>
<keyword evidence="2" id="KW-0496">Mitochondrion</keyword>